<dbReference type="Proteomes" id="UP000679307">
    <property type="component" value="Chromosome"/>
</dbReference>
<dbReference type="PANTHER" id="PTHR12147:SF26">
    <property type="entry name" value="PEPTIDASE M28 DOMAIN-CONTAINING PROTEIN"/>
    <property type="match status" value="1"/>
</dbReference>
<keyword evidence="4" id="KW-0645">Protease</keyword>
<organism evidence="4 5">
    <name type="scientific">Nocardioides aquaticus</name>
    <dbReference type="NCBI Taxonomy" id="160826"/>
    <lineage>
        <taxon>Bacteria</taxon>
        <taxon>Bacillati</taxon>
        <taxon>Actinomycetota</taxon>
        <taxon>Actinomycetes</taxon>
        <taxon>Propionibacteriales</taxon>
        <taxon>Nocardioidaceae</taxon>
        <taxon>Nocardioides</taxon>
    </lineage>
</organism>
<feature type="domain" description="Peptidase M28" evidence="3">
    <location>
        <begin position="277"/>
        <end position="495"/>
    </location>
</feature>
<keyword evidence="5" id="KW-1185">Reference proteome</keyword>
<dbReference type="GO" id="GO:0004177">
    <property type="term" value="F:aminopeptidase activity"/>
    <property type="evidence" value="ECO:0007669"/>
    <property type="project" value="UniProtKB-KW"/>
</dbReference>
<sequence length="526" mass="54396">MSSRPTTRRRLGAGGLALGLVLGATAAGATGLSAATAAEKKPGASADRKAGPTVDRLSRQLQRATTPQGVREHMLRLQAISDANGGNRSTGTPGYQASKDYVVSQLRNAGYRPQVQPFFVDVFRENAPTELEQVSPDPTTYVADEDFTVMDYSGSGEVSAEVVVVDTDLSPSATSTSGCEVDDFATFPDGAIALMQRGTCAFAVKVANATEAGAAGAIVFNRGTEGEDGVVAGTLGGPGDYVPAVGASYATGLDLADAGTVARIAVDATSENARTWNVVAETRSGNGGNVVMAGAHLDSVAEGAGINDNGSGSAGLLELAEAAAERGSFRNTVRFAWWGAEEQGLFGSDHYVSDLKADNPGALADIRMYLNFDMIGSPNFVRFVYDGDGSAGGPVGPAGSAAIEKSFRTHFRGKGLTSAPTEFNGRSDYGPFIAEGIPAGGLFSGAEGVKTDEEAALFGGTAGEAYDACYHQACDDINNISMRAVNQFTNAMADVTARYGASTRALNADYERTSRAFTPRSDAARR</sequence>
<dbReference type="InterPro" id="IPR006311">
    <property type="entry name" value="TAT_signal"/>
</dbReference>
<evidence type="ECO:0000259" key="2">
    <source>
        <dbReference type="Pfam" id="PF02225"/>
    </source>
</evidence>
<dbReference type="SUPFAM" id="SSF53187">
    <property type="entry name" value="Zn-dependent exopeptidases"/>
    <property type="match status" value="1"/>
</dbReference>
<evidence type="ECO:0000313" key="4">
    <source>
        <dbReference type="EMBL" id="QVT78289.1"/>
    </source>
</evidence>
<name>A0ABX8EDD6_9ACTN</name>
<protein>
    <submittedName>
        <fullName evidence="4">Aminopeptidase</fullName>
        <ecNumber evidence="4">3.4.11.1</ecNumber>
    </submittedName>
</protein>
<keyword evidence="4" id="KW-0031">Aminopeptidase</keyword>
<keyword evidence="1" id="KW-0732">Signal</keyword>
<keyword evidence="4" id="KW-0378">Hydrolase</keyword>
<dbReference type="PANTHER" id="PTHR12147">
    <property type="entry name" value="METALLOPEPTIDASE M28 FAMILY MEMBER"/>
    <property type="match status" value="1"/>
</dbReference>
<dbReference type="PROSITE" id="PS51318">
    <property type="entry name" value="TAT"/>
    <property type="match status" value="1"/>
</dbReference>
<reference evidence="4 5" key="1">
    <citation type="submission" date="2021-05" db="EMBL/GenBank/DDBJ databases">
        <title>Complete genome of Nocardioides aquaticus KCTC 9944T isolated from meromictic and hypersaline Ekho Lake, Antarctica.</title>
        <authorList>
            <person name="Hwang K."/>
            <person name="Kim K.M."/>
            <person name="Choe H."/>
        </authorList>
    </citation>
    <scope>NUCLEOTIDE SEQUENCE [LARGE SCALE GENOMIC DNA]</scope>
    <source>
        <strain evidence="4 5">KCTC 9944</strain>
    </source>
</reference>
<dbReference type="Pfam" id="PF02225">
    <property type="entry name" value="PA"/>
    <property type="match status" value="1"/>
</dbReference>
<dbReference type="InterPro" id="IPR046450">
    <property type="entry name" value="PA_dom_sf"/>
</dbReference>
<dbReference type="RefSeq" id="WP_214057890.1">
    <property type="nucleotide sequence ID" value="NZ_BAAAHS010000025.1"/>
</dbReference>
<dbReference type="InterPro" id="IPR007484">
    <property type="entry name" value="Peptidase_M28"/>
</dbReference>
<dbReference type="SUPFAM" id="SSF52025">
    <property type="entry name" value="PA domain"/>
    <property type="match status" value="1"/>
</dbReference>
<dbReference type="InterPro" id="IPR003137">
    <property type="entry name" value="PA_domain"/>
</dbReference>
<accession>A0ABX8EDD6</accession>
<dbReference type="Gene3D" id="3.50.30.30">
    <property type="match status" value="1"/>
</dbReference>
<feature type="domain" description="PA" evidence="2">
    <location>
        <begin position="159"/>
        <end position="255"/>
    </location>
</feature>
<dbReference type="EMBL" id="CP075371">
    <property type="protein sequence ID" value="QVT78289.1"/>
    <property type="molecule type" value="Genomic_DNA"/>
</dbReference>
<evidence type="ECO:0000256" key="1">
    <source>
        <dbReference type="SAM" id="SignalP"/>
    </source>
</evidence>
<evidence type="ECO:0000313" key="5">
    <source>
        <dbReference type="Proteomes" id="UP000679307"/>
    </source>
</evidence>
<feature type="signal peptide" evidence="1">
    <location>
        <begin position="1"/>
        <end position="26"/>
    </location>
</feature>
<evidence type="ECO:0000259" key="3">
    <source>
        <dbReference type="Pfam" id="PF04389"/>
    </source>
</evidence>
<feature type="chain" id="PRO_5045384149" evidence="1">
    <location>
        <begin position="27"/>
        <end position="526"/>
    </location>
</feature>
<proteinExistence type="predicted"/>
<dbReference type="EC" id="3.4.11.1" evidence="4"/>
<dbReference type="Gene3D" id="3.40.630.10">
    <property type="entry name" value="Zn peptidases"/>
    <property type="match status" value="1"/>
</dbReference>
<dbReference type="Pfam" id="PF04389">
    <property type="entry name" value="Peptidase_M28"/>
    <property type="match status" value="1"/>
</dbReference>
<dbReference type="InterPro" id="IPR045175">
    <property type="entry name" value="M28_fam"/>
</dbReference>
<gene>
    <name evidence="4" type="primary">lap</name>
    <name evidence="4" type="ORF">ENKNEFLB_00662</name>
</gene>